<feature type="transmembrane region" description="Helical" evidence="6">
    <location>
        <begin position="344"/>
        <end position="365"/>
    </location>
</feature>
<reference evidence="7 8" key="1">
    <citation type="submission" date="2018-08" db="EMBL/GenBank/DDBJ databases">
        <title>Chryseobacterium nematophagum: a novel matrix digesting pathogen of nematodes.</title>
        <authorList>
            <person name="Page A."/>
            <person name="Roberts M."/>
            <person name="Felix M.-A."/>
            <person name="Weir W."/>
        </authorList>
    </citation>
    <scope>NUCLEOTIDE SEQUENCE [LARGE SCALE GENOMIC DNA]</scope>
    <source>
        <strain evidence="7 8">JUb129</strain>
    </source>
</reference>
<dbReference type="InterPro" id="IPR050833">
    <property type="entry name" value="Poly_Biosynth_Transport"/>
</dbReference>
<feature type="transmembrane region" description="Helical" evidence="6">
    <location>
        <begin position="372"/>
        <end position="392"/>
    </location>
</feature>
<evidence type="ECO:0000256" key="1">
    <source>
        <dbReference type="ARBA" id="ARBA00004651"/>
    </source>
</evidence>
<organism evidence="7 8">
    <name type="scientific">Chryseobacterium nematophagum</name>
    <dbReference type="NCBI Taxonomy" id="2305228"/>
    <lineage>
        <taxon>Bacteria</taxon>
        <taxon>Pseudomonadati</taxon>
        <taxon>Bacteroidota</taxon>
        <taxon>Flavobacteriia</taxon>
        <taxon>Flavobacteriales</taxon>
        <taxon>Weeksellaceae</taxon>
        <taxon>Chryseobacterium group</taxon>
        <taxon>Chryseobacterium</taxon>
    </lineage>
</organism>
<feature type="transmembrane region" description="Helical" evidence="6">
    <location>
        <begin position="125"/>
        <end position="146"/>
    </location>
</feature>
<feature type="transmembrane region" description="Helical" evidence="6">
    <location>
        <begin position="309"/>
        <end position="332"/>
    </location>
</feature>
<dbReference type="CDD" id="cd13125">
    <property type="entry name" value="MATE_like_10"/>
    <property type="match status" value="1"/>
</dbReference>
<dbReference type="InterPro" id="IPR002797">
    <property type="entry name" value="Polysacc_synth"/>
</dbReference>
<protein>
    <submittedName>
        <fullName evidence="7">O-antigen translocase</fullName>
    </submittedName>
</protein>
<dbReference type="Proteomes" id="UP000278775">
    <property type="component" value="Unassembled WGS sequence"/>
</dbReference>
<evidence type="ECO:0000256" key="5">
    <source>
        <dbReference type="ARBA" id="ARBA00023136"/>
    </source>
</evidence>
<dbReference type="RefSeq" id="WP_122635810.1">
    <property type="nucleotide sequence ID" value="NZ_QWIU01000002.1"/>
</dbReference>
<keyword evidence="5 6" id="KW-0472">Membrane</keyword>
<dbReference type="AlphaFoldDB" id="A0A3M7TDU4"/>
<dbReference type="OrthoDB" id="9769862at2"/>
<comment type="subcellular location">
    <subcellularLocation>
        <location evidence="1">Cell membrane</location>
        <topology evidence="1">Multi-pass membrane protein</topology>
    </subcellularLocation>
</comment>
<proteinExistence type="predicted"/>
<gene>
    <name evidence="7" type="ORF">D1631_06965</name>
</gene>
<evidence type="ECO:0000256" key="4">
    <source>
        <dbReference type="ARBA" id="ARBA00022989"/>
    </source>
</evidence>
<keyword evidence="4 6" id="KW-1133">Transmembrane helix</keyword>
<evidence type="ECO:0000313" key="8">
    <source>
        <dbReference type="Proteomes" id="UP000278775"/>
    </source>
</evidence>
<evidence type="ECO:0000313" key="7">
    <source>
        <dbReference type="EMBL" id="RNA61685.1"/>
    </source>
</evidence>
<dbReference type="Pfam" id="PF01943">
    <property type="entry name" value="Polysacc_synt"/>
    <property type="match status" value="1"/>
</dbReference>
<feature type="transmembrane region" description="Helical" evidence="6">
    <location>
        <begin position="55"/>
        <end position="77"/>
    </location>
</feature>
<comment type="caution">
    <text evidence="7">The sequence shown here is derived from an EMBL/GenBank/DDBJ whole genome shotgun (WGS) entry which is preliminary data.</text>
</comment>
<keyword evidence="3 6" id="KW-0812">Transmembrane</keyword>
<dbReference type="GO" id="GO:0005886">
    <property type="term" value="C:plasma membrane"/>
    <property type="evidence" value="ECO:0007669"/>
    <property type="project" value="UniProtKB-SubCell"/>
</dbReference>
<sequence>MNPFIKKLKSANLLRVFSLTGISTLIKLVTSYVTVKVLATIIGPSGIAMMGQLQNFTTILTTLGAGGINNGVVKYVAEYQEEPHVLKSVLSNGFKITAYLSLFIGFIIILLSGYLSTLILLDSQYYYIFVLFGISLFFLSINNFFLSVLNGYKEFRMFIVVNIVTSLIGLIFTICLVSLFNIKGALISIVSYQAVVVFFTIIYIRKLGWFKKSFLWGTWNKEMIKKYAFYSSMAIVAAVTVPVSQLIIRRFLIDAYSITDAGYWEAINKISGLYLMVFTSTFSVYYLPRLSEIKDQLTLKSEIIKTYKIFSPLLMGSLILIFILKNIVISVLFSKDFYPVKDLFLWQLLGDFFKILSWILAFVMVAKSMSKIYIITEISFSVLQIVISYFLINSNGVLGATQAYCVNYFIYFVVMLVIFKNILFKK</sequence>
<dbReference type="PANTHER" id="PTHR30250">
    <property type="entry name" value="PST FAMILY PREDICTED COLANIC ACID TRANSPORTER"/>
    <property type="match status" value="1"/>
</dbReference>
<dbReference type="PANTHER" id="PTHR30250:SF30">
    <property type="entry name" value="LIPID III FLIPPASE"/>
    <property type="match status" value="1"/>
</dbReference>
<evidence type="ECO:0000256" key="3">
    <source>
        <dbReference type="ARBA" id="ARBA00022692"/>
    </source>
</evidence>
<feature type="transmembrane region" description="Helical" evidence="6">
    <location>
        <begin position="186"/>
        <end position="206"/>
    </location>
</feature>
<name>A0A3M7TDU4_9FLAO</name>
<dbReference type="GO" id="GO:0009246">
    <property type="term" value="P:enterobacterial common antigen biosynthetic process"/>
    <property type="evidence" value="ECO:0007669"/>
    <property type="project" value="InterPro"/>
</dbReference>
<evidence type="ECO:0000256" key="2">
    <source>
        <dbReference type="ARBA" id="ARBA00022475"/>
    </source>
</evidence>
<accession>A0A3M7TDU4</accession>
<feature type="transmembrane region" description="Helical" evidence="6">
    <location>
        <begin position="267"/>
        <end position="288"/>
    </location>
</feature>
<feature type="transmembrane region" description="Helical" evidence="6">
    <location>
        <begin position="398"/>
        <end position="419"/>
    </location>
</feature>
<evidence type="ECO:0000256" key="6">
    <source>
        <dbReference type="SAM" id="Phobius"/>
    </source>
</evidence>
<feature type="transmembrane region" description="Helical" evidence="6">
    <location>
        <begin position="227"/>
        <end position="247"/>
    </location>
</feature>
<dbReference type="InterPro" id="IPR044550">
    <property type="entry name" value="WzxE"/>
</dbReference>
<feature type="transmembrane region" description="Helical" evidence="6">
    <location>
        <begin position="12"/>
        <end position="35"/>
    </location>
</feature>
<keyword evidence="2" id="KW-1003">Cell membrane</keyword>
<dbReference type="EMBL" id="QWIU01000002">
    <property type="protein sequence ID" value="RNA61685.1"/>
    <property type="molecule type" value="Genomic_DNA"/>
</dbReference>
<feature type="transmembrane region" description="Helical" evidence="6">
    <location>
        <begin position="98"/>
        <end position="119"/>
    </location>
</feature>
<feature type="transmembrane region" description="Helical" evidence="6">
    <location>
        <begin position="158"/>
        <end position="180"/>
    </location>
</feature>